<name>M6FHI6_9LEPT</name>
<proteinExistence type="predicted"/>
<evidence type="ECO:0000313" key="2">
    <source>
        <dbReference type="Proteomes" id="UP000012101"/>
    </source>
</evidence>
<protein>
    <submittedName>
        <fullName evidence="1">Uncharacterized protein</fullName>
    </submittedName>
</protein>
<sequence length="53" mass="6305">MSDAKNKFNFKKNTKRFHAHFRETIPAKLQMSFEKSKNYILKTNGRNVTNESK</sequence>
<dbReference type="EMBL" id="AFJM02000042">
    <property type="protein sequence ID" value="EMM72253.1"/>
    <property type="molecule type" value="Genomic_DNA"/>
</dbReference>
<dbReference type="Proteomes" id="UP000012101">
    <property type="component" value="Unassembled WGS sequence"/>
</dbReference>
<organism evidence="1 2">
    <name type="scientific">Leptospira weilii str. 2006001855</name>
    <dbReference type="NCBI Taxonomy" id="996804"/>
    <lineage>
        <taxon>Bacteria</taxon>
        <taxon>Pseudomonadati</taxon>
        <taxon>Spirochaetota</taxon>
        <taxon>Spirochaetia</taxon>
        <taxon>Leptospirales</taxon>
        <taxon>Leptospiraceae</taxon>
        <taxon>Leptospira</taxon>
    </lineage>
</organism>
<gene>
    <name evidence="1" type="ORF">LEP1GSC038_3831</name>
</gene>
<evidence type="ECO:0000313" key="1">
    <source>
        <dbReference type="EMBL" id="EMM72253.1"/>
    </source>
</evidence>
<dbReference type="AlphaFoldDB" id="M6FHI6"/>
<comment type="caution">
    <text evidence="1">The sequence shown here is derived from an EMBL/GenBank/DDBJ whole genome shotgun (WGS) entry which is preliminary data.</text>
</comment>
<reference evidence="1 2" key="1">
    <citation type="submission" date="2013-01" db="EMBL/GenBank/DDBJ databases">
        <authorList>
            <person name="Harkins D.M."/>
            <person name="Durkin A.S."/>
            <person name="Brinkac L.M."/>
            <person name="Haft D.H."/>
            <person name="Selengut J.D."/>
            <person name="Sanka R."/>
            <person name="DePew J."/>
            <person name="Purushe J."/>
            <person name="Hospenthal D.R."/>
            <person name="Murray C.K."/>
            <person name="Pimentel G."/>
            <person name="Wasfy M."/>
            <person name="Vinetz J.M."/>
            <person name="Sutton G.G."/>
            <person name="Nierman W.C."/>
            <person name="Fouts D.E."/>
        </authorList>
    </citation>
    <scope>NUCLEOTIDE SEQUENCE [LARGE SCALE GENOMIC DNA]</scope>
    <source>
        <strain evidence="1 2">2006001855</strain>
    </source>
</reference>
<accession>M6FHI6</accession>